<evidence type="ECO:0000313" key="1">
    <source>
        <dbReference type="EMBL" id="KAJ7349711.1"/>
    </source>
</evidence>
<organism evidence="1 2">
    <name type="scientific">Mycena albidolilacea</name>
    <dbReference type="NCBI Taxonomy" id="1033008"/>
    <lineage>
        <taxon>Eukaryota</taxon>
        <taxon>Fungi</taxon>
        <taxon>Dikarya</taxon>
        <taxon>Basidiomycota</taxon>
        <taxon>Agaricomycotina</taxon>
        <taxon>Agaricomycetes</taxon>
        <taxon>Agaricomycetidae</taxon>
        <taxon>Agaricales</taxon>
        <taxon>Marasmiineae</taxon>
        <taxon>Mycenaceae</taxon>
        <taxon>Mycena</taxon>
    </lineage>
</organism>
<dbReference type="Proteomes" id="UP001218218">
    <property type="component" value="Unassembled WGS sequence"/>
</dbReference>
<comment type="caution">
    <text evidence="1">The sequence shown here is derived from an EMBL/GenBank/DDBJ whole genome shotgun (WGS) entry which is preliminary data.</text>
</comment>
<accession>A0AAD7A5A2</accession>
<protein>
    <submittedName>
        <fullName evidence="1">Uncharacterized protein</fullName>
    </submittedName>
</protein>
<dbReference type="AlphaFoldDB" id="A0AAD7A5A2"/>
<proteinExistence type="predicted"/>
<reference evidence="1" key="1">
    <citation type="submission" date="2023-03" db="EMBL/GenBank/DDBJ databases">
        <title>Massive genome expansion in bonnet fungi (Mycena s.s.) driven by repeated elements and novel gene families across ecological guilds.</title>
        <authorList>
            <consortium name="Lawrence Berkeley National Laboratory"/>
            <person name="Harder C.B."/>
            <person name="Miyauchi S."/>
            <person name="Viragh M."/>
            <person name="Kuo A."/>
            <person name="Thoen E."/>
            <person name="Andreopoulos B."/>
            <person name="Lu D."/>
            <person name="Skrede I."/>
            <person name="Drula E."/>
            <person name="Henrissat B."/>
            <person name="Morin E."/>
            <person name="Kohler A."/>
            <person name="Barry K."/>
            <person name="LaButti K."/>
            <person name="Morin E."/>
            <person name="Salamov A."/>
            <person name="Lipzen A."/>
            <person name="Mereny Z."/>
            <person name="Hegedus B."/>
            <person name="Baldrian P."/>
            <person name="Stursova M."/>
            <person name="Weitz H."/>
            <person name="Taylor A."/>
            <person name="Grigoriev I.V."/>
            <person name="Nagy L.G."/>
            <person name="Martin F."/>
            <person name="Kauserud H."/>
        </authorList>
    </citation>
    <scope>NUCLEOTIDE SEQUENCE</scope>
    <source>
        <strain evidence="1">CBHHK002</strain>
    </source>
</reference>
<name>A0AAD7A5A2_9AGAR</name>
<gene>
    <name evidence="1" type="ORF">DFH08DRAFT_958684</name>
</gene>
<dbReference type="EMBL" id="JARIHO010000015">
    <property type="protein sequence ID" value="KAJ7349711.1"/>
    <property type="molecule type" value="Genomic_DNA"/>
</dbReference>
<sequence length="228" mass="25278">MSAPKHSVHTNIPFVLLSTPSSAPPETPVGTELFNNPDAFKYDVPPYCLTDADTAPTPGRPLLMVYPDECGPSQIRVDVQSWPSFYFLAHPAIYRLLPFIWVPECINHMDPLIPAYAHTGWAAFVPLAVPATSPSWDTYHPLSVEWVFPSTEEFPEDQPLRNLLSINDHTTLLRIACPTLHFFTSFMAKGLALDSGGLELAVTLLDEAINPEYPIFEMIDNSAATKLV</sequence>
<keyword evidence="2" id="KW-1185">Reference proteome</keyword>
<evidence type="ECO:0000313" key="2">
    <source>
        <dbReference type="Proteomes" id="UP001218218"/>
    </source>
</evidence>